<dbReference type="EMBL" id="JAEAOA010001656">
    <property type="protein sequence ID" value="KAK3584306.1"/>
    <property type="molecule type" value="Genomic_DNA"/>
</dbReference>
<accession>A0AAE0S2W2</accession>
<keyword evidence="4" id="KW-1185">Reference proteome</keyword>
<reference evidence="3" key="3">
    <citation type="submission" date="2023-05" db="EMBL/GenBank/DDBJ databases">
        <authorList>
            <person name="Smith C.H."/>
        </authorList>
    </citation>
    <scope>NUCLEOTIDE SEQUENCE</scope>
    <source>
        <strain evidence="3">CHS0354</strain>
        <tissue evidence="3">Mantle</tissue>
    </source>
</reference>
<reference evidence="3" key="1">
    <citation type="journal article" date="2021" name="Genome Biol. Evol.">
        <title>A High-Quality Reference Genome for a Parasitic Bivalve with Doubly Uniparental Inheritance (Bivalvia: Unionida).</title>
        <authorList>
            <person name="Smith C.H."/>
        </authorList>
    </citation>
    <scope>NUCLEOTIDE SEQUENCE</scope>
    <source>
        <strain evidence="3">CHS0354</strain>
    </source>
</reference>
<comment type="caution">
    <text evidence="3">The sequence shown here is derived from an EMBL/GenBank/DDBJ whole genome shotgun (WGS) entry which is preliminary data.</text>
</comment>
<protein>
    <recommendedName>
        <fullName evidence="2">OTU domain-containing protein</fullName>
    </recommendedName>
</protein>
<evidence type="ECO:0000313" key="4">
    <source>
        <dbReference type="Proteomes" id="UP001195483"/>
    </source>
</evidence>
<name>A0AAE0S2W2_9BIVA</name>
<dbReference type="AlphaFoldDB" id="A0AAE0S2W2"/>
<gene>
    <name evidence="3" type="ORF">CHS0354_027428</name>
</gene>
<dbReference type="Proteomes" id="UP001195483">
    <property type="component" value="Unassembled WGS sequence"/>
</dbReference>
<evidence type="ECO:0000259" key="2">
    <source>
        <dbReference type="PROSITE" id="PS50802"/>
    </source>
</evidence>
<feature type="domain" description="OTU" evidence="2">
    <location>
        <begin position="173"/>
        <end position="273"/>
    </location>
</feature>
<proteinExistence type="predicted"/>
<sequence length="298" mass="34580">MEYTGEKKIKGNNSTKYGRNDFISRKHKYVKDSEQNVVSNDRSTVTNLPILPNEPSSPKKDEDQNYGDCSEKVNATRSAGKREKEPEVEMGGQNNAADETFLPPKKRKKSRGVGDEYEANDVRSLDVEAETRIVFDTPSENWQKEKSRCFGLKVKNYHKTVPTRQVSINERPAKHRQIRGDGNCLFRTLSYIIFGVQSHYAEIRQKIWEDGIWDTDVEKRAVASMLNTNVYVYCTYGTEQTCSWNKYTPINSASKSSMYILHRNNRYEPVLDVVDCEFQYLFSRSPYLPVRKYVLEKY</sequence>
<evidence type="ECO:0000313" key="3">
    <source>
        <dbReference type="EMBL" id="KAK3584306.1"/>
    </source>
</evidence>
<feature type="compositionally biased region" description="Basic and acidic residues" evidence="1">
    <location>
        <begin position="18"/>
        <end position="34"/>
    </location>
</feature>
<organism evidence="3 4">
    <name type="scientific">Potamilus streckersoni</name>
    <dbReference type="NCBI Taxonomy" id="2493646"/>
    <lineage>
        <taxon>Eukaryota</taxon>
        <taxon>Metazoa</taxon>
        <taxon>Spiralia</taxon>
        <taxon>Lophotrochozoa</taxon>
        <taxon>Mollusca</taxon>
        <taxon>Bivalvia</taxon>
        <taxon>Autobranchia</taxon>
        <taxon>Heteroconchia</taxon>
        <taxon>Palaeoheterodonta</taxon>
        <taxon>Unionida</taxon>
        <taxon>Unionoidea</taxon>
        <taxon>Unionidae</taxon>
        <taxon>Ambleminae</taxon>
        <taxon>Lampsilini</taxon>
        <taxon>Potamilus</taxon>
    </lineage>
</organism>
<feature type="region of interest" description="Disordered" evidence="1">
    <location>
        <begin position="1"/>
        <end position="117"/>
    </location>
</feature>
<dbReference type="InterPro" id="IPR003323">
    <property type="entry name" value="OTU_dom"/>
</dbReference>
<dbReference type="Gene3D" id="3.90.70.80">
    <property type="match status" value="1"/>
</dbReference>
<evidence type="ECO:0000256" key="1">
    <source>
        <dbReference type="SAM" id="MobiDB-lite"/>
    </source>
</evidence>
<dbReference type="PROSITE" id="PS50802">
    <property type="entry name" value="OTU"/>
    <property type="match status" value="1"/>
</dbReference>
<reference evidence="3" key="2">
    <citation type="journal article" date="2021" name="Genome Biol. Evol.">
        <title>Developing a high-quality reference genome for a parasitic bivalve with doubly uniparental inheritance (Bivalvia: Unionida).</title>
        <authorList>
            <person name="Smith C.H."/>
        </authorList>
    </citation>
    <scope>NUCLEOTIDE SEQUENCE</scope>
    <source>
        <strain evidence="3">CHS0354</strain>
        <tissue evidence="3">Mantle</tissue>
    </source>
</reference>
<feature type="compositionally biased region" description="Polar residues" evidence="1">
    <location>
        <begin position="35"/>
        <end position="47"/>
    </location>
</feature>